<feature type="region of interest" description="Disordered" evidence="1">
    <location>
        <begin position="1"/>
        <end position="45"/>
    </location>
</feature>
<proteinExistence type="predicted"/>
<evidence type="ECO:0000313" key="3">
    <source>
        <dbReference type="Proteomes" id="UP000218334"/>
    </source>
</evidence>
<accession>A0A2H3B8X5</accession>
<dbReference type="EMBL" id="KZ293466">
    <property type="protein sequence ID" value="PBK62498.1"/>
    <property type="molecule type" value="Genomic_DNA"/>
</dbReference>
<dbReference type="AlphaFoldDB" id="A0A2H3B8X5"/>
<gene>
    <name evidence="2" type="ORF">ARMSODRAFT_606379</name>
</gene>
<feature type="compositionally biased region" description="Basic and acidic residues" evidence="1">
    <location>
        <begin position="24"/>
        <end position="40"/>
    </location>
</feature>
<keyword evidence="3" id="KW-1185">Reference proteome</keyword>
<organism evidence="2 3">
    <name type="scientific">Armillaria solidipes</name>
    <dbReference type="NCBI Taxonomy" id="1076256"/>
    <lineage>
        <taxon>Eukaryota</taxon>
        <taxon>Fungi</taxon>
        <taxon>Dikarya</taxon>
        <taxon>Basidiomycota</taxon>
        <taxon>Agaricomycotina</taxon>
        <taxon>Agaricomycetes</taxon>
        <taxon>Agaricomycetidae</taxon>
        <taxon>Agaricales</taxon>
        <taxon>Marasmiineae</taxon>
        <taxon>Physalacriaceae</taxon>
        <taxon>Armillaria</taxon>
    </lineage>
</organism>
<dbReference type="Proteomes" id="UP000218334">
    <property type="component" value="Unassembled WGS sequence"/>
</dbReference>
<evidence type="ECO:0000313" key="2">
    <source>
        <dbReference type="EMBL" id="PBK62498.1"/>
    </source>
</evidence>
<sequence length="116" mass="12597">MRMGHEHNGWLAIAEPSGDCSGDDGTRDAEKQRDSRRNDPPWKPVLGVRRACHHCRQPRWAARQCIYECTVVWFIANGVVMAGPVGLAAGKEGDDPGVEGGGISGRNVARSSFARI</sequence>
<protein>
    <submittedName>
        <fullName evidence="2">Uncharacterized protein</fullName>
    </submittedName>
</protein>
<evidence type="ECO:0000256" key="1">
    <source>
        <dbReference type="SAM" id="MobiDB-lite"/>
    </source>
</evidence>
<name>A0A2H3B8X5_9AGAR</name>
<reference evidence="3" key="1">
    <citation type="journal article" date="2017" name="Nat. Ecol. Evol.">
        <title>Genome expansion and lineage-specific genetic innovations in the forest pathogenic fungi Armillaria.</title>
        <authorList>
            <person name="Sipos G."/>
            <person name="Prasanna A.N."/>
            <person name="Walter M.C."/>
            <person name="O'Connor E."/>
            <person name="Balint B."/>
            <person name="Krizsan K."/>
            <person name="Kiss B."/>
            <person name="Hess J."/>
            <person name="Varga T."/>
            <person name="Slot J."/>
            <person name="Riley R."/>
            <person name="Boka B."/>
            <person name="Rigling D."/>
            <person name="Barry K."/>
            <person name="Lee J."/>
            <person name="Mihaltcheva S."/>
            <person name="LaButti K."/>
            <person name="Lipzen A."/>
            <person name="Waldron R."/>
            <person name="Moloney N.M."/>
            <person name="Sperisen C."/>
            <person name="Kredics L."/>
            <person name="Vagvoelgyi C."/>
            <person name="Patrignani A."/>
            <person name="Fitzpatrick D."/>
            <person name="Nagy I."/>
            <person name="Doyle S."/>
            <person name="Anderson J.B."/>
            <person name="Grigoriev I.V."/>
            <person name="Gueldener U."/>
            <person name="Muensterkoetter M."/>
            <person name="Nagy L.G."/>
        </authorList>
    </citation>
    <scope>NUCLEOTIDE SEQUENCE [LARGE SCALE GENOMIC DNA]</scope>
    <source>
        <strain evidence="3">28-4</strain>
    </source>
</reference>